<dbReference type="EMBL" id="SUMB01000004">
    <property type="protein sequence ID" value="TJZ54514.1"/>
    <property type="molecule type" value="Genomic_DNA"/>
</dbReference>
<dbReference type="Proteomes" id="UP000308697">
    <property type="component" value="Unassembled WGS sequence"/>
</dbReference>
<name>A0A4U0NWD0_9ACTN</name>
<protein>
    <submittedName>
        <fullName evidence="1">Uncharacterized protein</fullName>
    </submittedName>
</protein>
<evidence type="ECO:0000313" key="2">
    <source>
        <dbReference type="Proteomes" id="UP000308697"/>
    </source>
</evidence>
<proteinExistence type="predicted"/>
<accession>A0A4U0NWD0</accession>
<keyword evidence="2" id="KW-1185">Reference proteome</keyword>
<comment type="caution">
    <text evidence="1">The sequence shown here is derived from an EMBL/GenBank/DDBJ whole genome shotgun (WGS) entry which is preliminary data.</text>
</comment>
<dbReference type="RefSeq" id="WP_136740438.1">
    <property type="nucleotide sequence ID" value="NZ_SUMB01000004.1"/>
</dbReference>
<dbReference type="AlphaFoldDB" id="A0A4U0NWD0"/>
<gene>
    <name evidence="1" type="ORF">FCH28_15490</name>
</gene>
<dbReference type="OrthoDB" id="120749at2"/>
<sequence length="99" mass="10973">MRMVLKAQIPVEAGNEAIRNGTMSKVIESALESIKPEAAYFTTDDGYRTAFLYFDMQDSSQMPVVAESFFLDMNANVTIKPVMNTDDLRKGLKAMQGGI</sequence>
<reference evidence="1 2" key="1">
    <citation type="submission" date="2019-04" db="EMBL/GenBank/DDBJ databases">
        <title>Streptomyces piniterrae sp. nov., a heliquinomycin-producing actinomycete isolated from rhizosphere soil of Pinus yunnanensis.</title>
        <authorList>
            <person name="Zhuang X."/>
            <person name="Zhao J."/>
        </authorList>
    </citation>
    <scope>NUCLEOTIDE SEQUENCE [LARGE SCALE GENOMIC DNA]</scope>
    <source>
        <strain evidence="2">jys28</strain>
    </source>
</reference>
<organism evidence="1 2">
    <name type="scientific">Streptomyces piniterrae</name>
    <dbReference type="NCBI Taxonomy" id="2571125"/>
    <lineage>
        <taxon>Bacteria</taxon>
        <taxon>Bacillati</taxon>
        <taxon>Actinomycetota</taxon>
        <taxon>Actinomycetes</taxon>
        <taxon>Kitasatosporales</taxon>
        <taxon>Streptomycetaceae</taxon>
        <taxon>Streptomyces</taxon>
    </lineage>
</organism>
<evidence type="ECO:0000313" key="1">
    <source>
        <dbReference type="EMBL" id="TJZ54514.1"/>
    </source>
</evidence>